<comment type="caution">
    <text evidence="1">The sequence shown here is derived from an EMBL/GenBank/DDBJ whole genome shotgun (WGS) entry which is preliminary data.</text>
</comment>
<dbReference type="AlphaFoldDB" id="A0A645BZ39"/>
<reference evidence="1" key="1">
    <citation type="submission" date="2019-08" db="EMBL/GenBank/DDBJ databases">
        <authorList>
            <person name="Kucharzyk K."/>
            <person name="Murdoch R.W."/>
            <person name="Higgins S."/>
            <person name="Loffler F."/>
        </authorList>
    </citation>
    <scope>NUCLEOTIDE SEQUENCE</scope>
</reference>
<accession>A0A645BZ39</accession>
<proteinExistence type="predicted"/>
<organism evidence="1">
    <name type="scientific">bioreactor metagenome</name>
    <dbReference type="NCBI Taxonomy" id="1076179"/>
    <lineage>
        <taxon>unclassified sequences</taxon>
        <taxon>metagenomes</taxon>
        <taxon>ecological metagenomes</taxon>
    </lineage>
</organism>
<gene>
    <name evidence="1" type="ORF">SDC9_117470</name>
</gene>
<sequence length="90" mass="9826">MFIGADRFGCPVSIIDRDFPQDAQPIAELRAAAVDADAATVPPIGQGHRPDVPFLQQPGYLIFLHLQILVICGVIRCEQCIRHITAVDFG</sequence>
<dbReference type="EMBL" id="VSSQ01023520">
    <property type="protein sequence ID" value="MPM70515.1"/>
    <property type="molecule type" value="Genomic_DNA"/>
</dbReference>
<name>A0A645BZ39_9ZZZZ</name>
<evidence type="ECO:0000313" key="1">
    <source>
        <dbReference type="EMBL" id="MPM70515.1"/>
    </source>
</evidence>
<protein>
    <submittedName>
        <fullName evidence="1">Uncharacterized protein</fullName>
    </submittedName>
</protein>